<dbReference type="Proteomes" id="UP000672657">
    <property type="component" value="Unassembled WGS sequence"/>
</dbReference>
<dbReference type="RefSeq" id="WP_211957101.1">
    <property type="nucleotide sequence ID" value="NZ_CAJPVI010000051.1"/>
</dbReference>
<gene>
    <name evidence="2" type="ORF">LMG26411_06265</name>
</gene>
<reference evidence="2 3" key="1">
    <citation type="submission" date="2021-03" db="EMBL/GenBank/DDBJ databases">
        <authorList>
            <person name="Peeters C."/>
        </authorList>
    </citation>
    <scope>NUCLEOTIDE SEQUENCE [LARGE SCALE GENOMIC DNA]</scope>
    <source>
        <strain evidence="2 3">LMG 26411</strain>
    </source>
</reference>
<dbReference type="EMBL" id="CAJPVI010000051">
    <property type="protein sequence ID" value="CAG2158872.1"/>
    <property type="molecule type" value="Genomic_DNA"/>
</dbReference>
<dbReference type="CDD" id="cd02199">
    <property type="entry name" value="YjgF_YER057c_UK114_like_1"/>
    <property type="match status" value="1"/>
</dbReference>
<protein>
    <recommendedName>
        <fullName evidence="1">Endoribonuclease L-PSP/chorismate mutase-like domain-containing protein</fullName>
    </recommendedName>
</protein>
<name>A0ABM8TRN7_9BURK</name>
<dbReference type="Gene3D" id="3.30.1330.40">
    <property type="entry name" value="RutC-like"/>
    <property type="match status" value="1"/>
</dbReference>
<dbReference type="SUPFAM" id="SSF55298">
    <property type="entry name" value="YjgF-like"/>
    <property type="match status" value="1"/>
</dbReference>
<evidence type="ECO:0000259" key="1">
    <source>
        <dbReference type="Pfam" id="PF14588"/>
    </source>
</evidence>
<dbReference type="Pfam" id="PF14588">
    <property type="entry name" value="YjgF_endoribonc"/>
    <property type="match status" value="1"/>
</dbReference>
<feature type="domain" description="Endoribonuclease L-PSP/chorismate mutase-like" evidence="1">
    <location>
        <begin position="6"/>
        <end position="142"/>
    </location>
</feature>
<comment type="caution">
    <text evidence="2">The sequence shown here is derived from an EMBL/GenBank/DDBJ whole genome shotgun (WGS) entry which is preliminary data.</text>
</comment>
<organism evidence="2 3">
    <name type="scientific">Cupriavidus numazuensis</name>
    <dbReference type="NCBI Taxonomy" id="221992"/>
    <lineage>
        <taxon>Bacteria</taxon>
        <taxon>Pseudomonadati</taxon>
        <taxon>Pseudomonadota</taxon>
        <taxon>Betaproteobacteria</taxon>
        <taxon>Burkholderiales</taxon>
        <taxon>Burkholderiaceae</taxon>
        <taxon>Cupriavidus</taxon>
    </lineage>
</organism>
<dbReference type="PANTHER" id="PTHR43760:SF1">
    <property type="entry name" value="ENDORIBONUCLEASE L-PSP_CHORISMATE MUTASE-LIKE DOMAIN-CONTAINING PROTEIN"/>
    <property type="match status" value="1"/>
</dbReference>
<evidence type="ECO:0000313" key="2">
    <source>
        <dbReference type="EMBL" id="CAG2158872.1"/>
    </source>
</evidence>
<dbReference type="InterPro" id="IPR013813">
    <property type="entry name" value="Endoribo_LPSP/chorism_mut-like"/>
</dbReference>
<dbReference type="InterPro" id="IPR035959">
    <property type="entry name" value="RutC-like_sf"/>
</dbReference>
<accession>A0ABM8TRN7</accession>
<proteinExistence type="predicted"/>
<dbReference type="PANTHER" id="PTHR43760">
    <property type="entry name" value="ENDORIBONUCLEASE-RELATED"/>
    <property type="match status" value="1"/>
</dbReference>
<keyword evidence="3" id="KW-1185">Reference proteome</keyword>
<sequence>MSVLERIEAAGIILPVMEVPKTLYVPYTIHHGFLTVSGQLPLAGGKAEYVGKVPGDISLEQAQAAARICLTNLLGWVAVATGGEFERVQGIVRIGGYVAVDPGFHDAPLVINAASGLLNEIFGEKGRHARVAMGVASLPFNAPVEIEATFLLGD</sequence>
<evidence type="ECO:0000313" key="3">
    <source>
        <dbReference type="Proteomes" id="UP000672657"/>
    </source>
</evidence>